<evidence type="ECO:0000313" key="1">
    <source>
        <dbReference type="EMBL" id="OGC85055.1"/>
    </source>
</evidence>
<protein>
    <submittedName>
        <fullName evidence="1">Uncharacterized protein</fullName>
    </submittedName>
</protein>
<name>A0A1F4XTN6_9BACT</name>
<dbReference type="AlphaFoldDB" id="A0A1F4XTN6"/>
<organism evidence="1 2">
    <name type="scientific">Candidatus Adlerbacteria bacterium RIFCSPHIGHO2_12_FULL_53_18</name>
    <dbReference type="NCBI Taxonomy" id="1797242"/>
    <lineage>
        <taxon>Bacteria</taxon>
        <taxon>Candidatus Adleribacteriota</taxon>
    </lineage>
</organism>
<evidence type="ECO:0000313" key="2">
    <source>
        <dbReference type="Proteomes" id="UP000178091"/>
    </source>
</evidence>
<gene>
    <name evidence="1" type="ORF">A3F55_02195</name>
</gene>
<dbReference type="EMBL" id="MEWW01000005">
    <property type="protein sequence ID" value="OGC85055.1"/>
    <property type="molecule type" value="Genomic_DNA"/>
</dbReference>
<reference evidence="1 2" key="1">
    <citation type="journal article" date="2016" name="Nat. Commun.">
        <title>Thousands of microbial genomes shed light on interconnected biogeochemical processes in an aquifer system.</title>
        <authorList>
            <person name="Anantharaman K."/>
            <person name="Brown C.T."/>
            <person name="Hug L.A."/>
            <person name="Sharon I."/>
            <person name="Castelle C.J."/>
            <person name="Probst A.J."/>
            <person name="Thomas B.C."/>
            <person name="Singh A."/>
            <person name="Wilkins M.J."/>
            <person name="Karaoz U."/>
            <person name="Brodie E.L."/>
            <person name="Williams K.H."/>
            <person name="Hubbard S.S."/>
            <person name="Banfield J.F."/>
        </authorList>
    </citation>
    <scope>NUCLEOTIDE SEQUENCE [LARGE SCALE GENOMIC DNA]</scope>
</reference>
<accession>A0A1F4XTN6</accession>
<proteinExistence type="predicted"/>
<comment type="caution">
    <text evidence="1">The sequence shown here is derived from an EMBL/GenBank/DDBJ whole genome shotgun (WGS) entry which is preliminary data.</text>
</comment>
<dbReference type="Proteomes" id="UP000178091">
    <property type="component" value="Unassembled WGS sequence"/>
</dbReference>
<sequence length="79" mass="8496">MAKLAVNEVVTLGEIAGGQNFVSCVVTFQWFEKNLYQGIIAIEIRKEKGPITHADVAAAAELLTCIPKHAEVAIIGNCQ</sequence>